<evidence type="ECO:0000313" key="2">
    <source>
        <dbReference type="Proteomes" id="UP000252519"/>
    </source>
</evidence>
<protein>
    <submittedName>
        <fullName evidence="1">Uncharacterized protein</fullName>
    </submittedName>
</protein>
<evidence type="ECO:0000313" key="1">
    <source>
        <dbReference type="EMBL" id="RCN50236.1"/>
    </source>
</evidence>
<accession>A0A368H0W1</accession>
<gene>
    <name evidence="1" type="ORF">ANCCAN_03653</name>
</gene>
<dbReference type="Proteomes" id="UP000252519">
    <property type="component" value="Unassembled WGS sequence"/>
</dbReference>
<dbReference type="AlphaFoldDB" id="A0A368H0W1"/>
<dbReference type="OrthoDB" id="10462827at2759"/>
<organism evidence="1 2">
    <name type="scientific">Ancylostoma caninum</name>
    <name type="common">Dog hookworm</name>
    <dbReference type="NCBI Taxonomy" id="29170"/>
    <lineage>
        <taxon>Eukaryota</taxon>
        <taxon>Metazoa</taxon>
        <taxon>Ecdysozoa</taxon>
        <taxon>Nematoda</taxon>
        <taxon>Chromadorea</taxon>
        <taxon>Rhabditida</taxon>
        <taxon>Rhabditina</taxon>
        <taxon>Rhabditomorpha</taxon>
        <taxon>Strongyloidea</taxon>
        <taxon>Ancylostomatidae</taxon>
        <taxon>Ancylostomatinae</taxon>
        <taxon>Ancylostoma</taxon>
    </lineage>
</organism>
<keyword evidence="2" id="KW-1185">Reference proteome</keyword>
<proteinExistence type="predicted"/>
<dbReference type="EMBL" id="JOJR01000025">
    <property type="protein sequence ID" value="RCN50236.1"/>
    <property type="molecule type" value="Genomic_DNA"/>
</dbReference>
<reference evidence="1 2" key="1">
    <citation type="submission" date="2014-10" db="EMBL/GenBank/DDBJ databases">
        <title>Draft genome of the hookworm Ancylostoma caninum.</title>
        <authorList>
            <person name="Mitreva M."/>
        </authorList>
    </citation>
    <scope>NUCLEOTIDE SEQUENCE [LARGE SCALE GENOMIC DNA]</scope>
    <source>
        <strain evidence="1 2">Baltimore</strain>
    </source>
</reference>
<name>A0A368H0W1_ANCCA</name>
<sequence length="35" mass="3810">MRCLCLASVDLVTPSEISPENCASESRRDSVSLKI</sequence>
<comment type="caution">
    <text evidence="1">The sequence shown here is derived from an EMBL/GenBank/DDBJ whole genome shotgun (WGS) entry which is preliminary data.</text>
</comment>